<sequence>IYIAGRKFQEKHGISEASFQNWIKLLCGWLDFPVILLLNPSPFDDLEYEDMVQQSPTLGWLEENLELLKLELRDVIVLDTFPMVTDELLESKVLLDDWFELVADSFELTLTCLRFIRPRILVSCQCCSKAINKKWGSFGDIRAAQLCSSEAGARQELVKTVEIYGHRMLVVQGVHPQNVVQYNHKMEGVLKTLFTKVFGPFGQWKDTRVTEQREAERREVVLAQEGIRDGMTVLLKQMHLFEQICRHKSGIELTVAVGRVKEWQKQMENWAREMRG</sequence>
<comment type="caution">
    <text evidence="1">The sequence shown here is derived from an EMBL/GenBank/DDBJ whole genome shotgun (WGS) entry which is preliminary data.</text>
</comment>
<organism evidence="1 2">
    <name type="scientific">Aspergillus keveii</name>
    <dbReference type="NCBI Taxonomy" id="714993"/>
    <lineage>
        <taxon>Eukaryota</taxon>
        <taxon>Fungi</taxon>
        <taxon>Dikarya</taxon>
        <taxon>Ascomycota</taxon>
        <taxon>Pezizomycotina</taxon>
        <taxon>Eurotiomycetes</taxon>
        <taxon>Eurotiomycetidae</taxon>
        <taxon>Eurotiales</taxon>
        <taxon>Aspergillaceae</taxon>
        <taxon>Aspergillus</taxon>
        <taxon>Aspergillus subgen. Nidulantes</taxon>
    </lineage>
</organism>
<accession>A0ABR4FGW6</accession>
<dbReference type="Proteomes" id="UP001610563">
    <property type="component" value="Unassembled WGS sequence"/>
</dbReference>
<gene>
    <name evidence="1" type="ORF">BJX66DRAFT_222351</name>
</gene>
<proteinExistence type="predicted"/>
<keyword evidence="2" id="KW-1185">Reference proteome</keyword>
<reference evidence="1 2" key="1">
    <citation type="submission" date="2024-07" db="EMBL/GenBank/DDBJ databases">
        <title>Section-level genome sequencing and comparative genomics of Aspergillus sections Usti and Cavernicolus.</title>
        <authorList>
            <consortium name="Lawrence Berkeley National Laboratory"/>
            <person name="Nybo J.L."/>
            <person name="Vesth T.C."/>
            <person name="Theobald S."/>
            <person name="Frisvad J.C."/>
            <person name="Larsen T.O."/>
            <person name="Kjaerboelling I."/>
            <person name="Rothschild-Mancinelli K."/>
            <person name="Lyhne E.K."/>
            <person name="Kogle M.E."/>
            <person name="Barry K."/>
            <person name="Clum A."/>
            <person name="Na H."/>
            <person name="Ledsgaard L."/>
            <person name="Lin J."/>
            <person name="Lipzen A."/>
            <person name="Kuo A."/>
            <person name="Riley R."/>
            <person name="Mondo S."/>
            <person name="Labutti K."/>
            <person name="Haridas S."/>
            <person name="Pangalinan J."/>
            <person name="Salamov A.A."/>
            <person name="Simmons B.A."/>
            <person name="Magnuson J.K."/>
            <person name="Chen J."/>
            <person name="Drula E."/>
            <person name="Henrissat B."/>
            <person name="Wiebenga A."/>
            <person name="Lubbers R.J."/>
            <person name="Gomes A.C."/>
            <person name="Makela M.R."/>
            <person name="Stajich J."/>
            <person name="Grigoriev I.V."/>
            <person name="Mortensen U.H."/>
            <person name="De Vries R.P."/>
            <person name="Baker S.E."/>
            <person name="Andersen M.R."/>
        </authorList>
    </citation>
    <scope>NUCLEOTIDE SEQUENCE [LARGE SCALE GENOMIC DNA]</scope>
    <source>
        <strain evidence="1 2">CBS 209.92</strain>
    </source>
</reference>
<dbReference type="EMBL" id="JBFTWV010000551">
    <property type="protein sequence ID" value="KAL2782323.1"/>
    <property type="molecule type" value="Genomic_DNA"/>
</dbReference>
<protein>
    <submittedName>
        <fullName evidence="1">Uncharacterized protein</fullName>
    </submittedName>
</protein>
<name>A0ABR4FGW6_9EURO</name>
<evidence type="ECO:0000313" key="2">
    <source>
        <dbReference type="Proteomes" id="UP001610563"/>
    </source>
</evidence>
<feature type="non-terminal residue" evidence="1">
    <location>
        <position position="1"/>
    </location>
</feature>
<evidence type="ECO:0000313" key="1">
    <source>
        <dbReference type="EMBL" id="KAL2782323.1"/>
    </source>
</evidence>